<feature type="region of interest" description="Disordered" evidence="1">
    <location>
        <begin position="576"/>
        <end position="600"/>
    </location>
</feature>
<protein>
    <submittedName>
        <fullName evidence="2">SEL1-like repeat protein</fullName>
    </submittedName>
</protein>
<dbReference type="RefSeq" id="WP_186963336.1">
    <property type="nucleotide sequence ID" value="NZ_JACOPR010000003.1"/>
</dbReference>
<sequence>MKGLIQKSGYIKPGNGGGHYAEYIATREGVELMDAQYPSHECSGYLEYMAERPRSHGLFSADGAADLEQTMEEINAHAGPVWTFIYSLKREDAARLGCENGESWRRLLLAHQTELATAMKIPPSNFRWCAAFHDEKHHPHIHMMAWCADPKQGYLTEKGIEQMRSQLSNDIFQDELLSIYQEKDLSYQEVRDAAMEAMGRLIREMKSGLCDSPIIAGQMETLAGMLAEVKGKKVYGYLKKPVKAQVDAIVDELARLPEVAECYEQWNRLRDELERYYKDTPREHKPLSQQQEFKAIKNMVIHEAEELRLGTFTFEDMTMKDEVNEDQEEVYYAWSSLWEMAEAYQNAKEILTVYENTEAEKAEQVWMLEQLWDAGFTVAAHLLGKCWRDGMGVLPDDEQAELWFRRAAEVGHDFSQYALGKLLQSQKRMEEAVSWYEKAAAQGNLWAAYRLGRMYLEGTDVPKNVAKAVEYLSDAAQEGNQYAQYTLGKLYLTGKDVARDREQAYRWFWESASQGNEYAQFFLDHFNDNYSPNVLLSATKLLHHMGRIFQDNSIPPCPPGSQRADRKLRQKIRQKKIAMGHKPDDHEEEQNMGGMTMGGM</sequence>
<accession>A0ABR7HSF0</accession>
<dbReference type="InterPro" id="IPR041073">
    <property type="entry name" value="MobL"/>
</dbReference>
<proteinExistence type="predicted"/>
<reference evidence="2 3" key="1">
    <citation type="submission" date="2020-08" db="EMBL/GenBank/DDBJ databases">
        <title>Genome public.</title>
        <authorList>
            <person name="Liu C."/>
            <person name="Sun Q."/>
        </authorList>
    </citation>
    <scope>NUCLEOTIDE SEQUENCE [LARGE SCALE GENOMIC DNA]</scope>
    <source>
        <strain evidence="2 3">New-38</strain>
    </source>
</reference>
<evidence type="ECO:0000313" key="3">
    <source>
        <dbReference type="Proteomes" id="UP000660021"/>
    </source>
</evidence>
<name>A0ABR7HSF0_9FIRM</name>
<evidence type="ECO:0000313" key="2">
    <source>
        <dbReference type="EMBL" id="MBC5730430.1"/>
    </source>
</evidence>
<dbReference type="Pfam" id="PF18555">
    <property type="entry name" value="MobL"/>
    <property type="match status" value="1"/>
</dbReference>
<gene>
    <name evidence="2" type="ORF">H8S34_06240</name>
</gene>
<dbReference type="SMART" id="SM00671">
    <property type="entry name" value="SEL1"/>
    <property type="match status" value="4"/>
</dbReference>
<dbReference type="Proteomes" id="UP000660021">
    <property type="component" value="Unassembled WGS sequence"/>
</dbReference>
<evidence type="ECO:0000256" key="1">
    <source>
        <dbReference type="SAM" id="MobiDB-lite"/>
    </source>
</evidence>
<dbReference type="InterPro" id="IPR048102">
    <property type="entry name" value="MobP3"/>
</dbReference>
<organism evidence="2 3">
    <name type="scientific">Pseudoflavonifractor hominis</name>
    <dbReference type="NCBI Taxonomy" id="2763059"/>
    <lineage>
        <taxon>Bacteria</taxon>
        <taxon>Bacillati</taxon>
        <taxon>Bacillota</taxon>
        <taxon>Clostridia</taxon>
        <taxon>Eubacteriales</taxon>
        <taxon>Oscillospiraceae</taxon>
        <taxon>Pseudoflavonifractor</taxon>
    </lineage>
</organism>
<dbReference type="InterPro" id="IPR011990">
    <property type="entry name" value="TPR-like_helical_dom_sf"/>
</dbReference>
<dbReference type="InterPro" id="IPR050767">
    <property type="entry name" value="Sel1_AlgK"/>
</dbReference>
<keyword evidence="3" id="KW-1185">Reference proteome</keyword>
<dbReference type="PANTHER" id="PTHR11102">
    <property type="entry name" value="SEL-1-LIKE PROTEIN"/>
    <property type="match status" value="1"/>
</dbReference>
<dbReference type="EMBL" id="JACOPR010000003">
    <property type="protein sequence ID" value="MBC5730430.1"/>
    <property type="molecule type" value="Genomic_DNA"/>
</dbReference>
<dbReference type="PANTHER" id="PTHR11102:SF160">
    <property type="entry name" value="ERAD-ASSOCIATED E3 UBIQUITIN-PROTEIN LIGASE COMPONENT HRD3"/>
    <property type="match status" value="1"/>
</dbReference>
<dbReference type="NCBIfam" id="NF041499">
    <property type="entry name" value="MobP3"/>
    <property type="match status" value="1"/>
</dbReference>
<dbReference type="InterPro" id="IPR006597">
    <property type="entry name" value="Sel1-like"/>
</dbReference>
<dbReference type="SUPFAM" id="SSF81901">
    <property type="entry name" value="HCP-like"/>
    <property type="match status" value="1"/>
</dbReference>
<dbReference type="Pfam" id="PF08238">
    <property type="entry name" value="Sel1"/>
    <property type="match status" value="4"/>
</dbReference>
<dbReference type="Gene3D" id="1.25.40.10">
    <property type="entry name" value="Tetratricopeptide repeat domain"/>
    <property type="match status" value="1"/>
</dbReference>
<comment type="caution">
    <text evidence="2">The sequence shown here is derived from an EMBL/GenBank/DDBJ whole genome shotgun (WGS) entry which is preliminary data.</text>
</comment>